<dbReference type="NCBIfam" id="TIGR01067">
    <property type="entry name" value="rplN_bact"/>
    <property type="match status" value="1"/>
</dbReference>
<dbReference type="GO" id="GO:0006412">
    <property type="term" value="P:translation"/>
    <property type="evidence" value="ECO:0007669"/>
    <property type="project" value="InterPro"/>
</dbReference>
<dbReference type="GO" id="GO:0070180">
    <property type="term" value="F:large ribosomal subunit rRNA binding"/>
    <property type="evidence" value="ECO:0007669"/>
    <property type="project" value="TreeGrafter"/>
</dbReference>
<dbReference type="HAMAP" id="MF_01367">
    <property type="entry name" value="Ribosomal_uL14"/>
    <property type="match status" value="1"/>
</dbReference>
<keyword evidence="5" id="KW-0496">Mitochondrion</keyword>
<name>Q9G8Q2_NAEGR</name>
<accession>Q9G8Q2</accession>
<dbReference type="PROSITE" id="PS00049">
    <property type="entry name" value="RIBOSOMAL_L14"/>
    <property type="match status" value="1"/>
</dbReference>
<dbReference type="AlphaFoldDB" id="Q9G8Q2"/>
<dbReference type="Pfam" id="PF00238">
    <property type="entry name" value="Ribosomal_L14"/>
    <property type="match status" value="1"/>
</dbReference>
<dbReference type="InterPro" id="IPR005745">
    <property type="entry name" value="Ribosomal_uL14_bac-type"/>
</dbReference>
<dbReference type="InterPro" id="IPR019972">
    <property type="entry name" value="Ribosomal_uL14_CS"/>
</dbReference>
<proteinExistence type="inferred from homology"/>
<dbReference type="SUPFAM" id="SSF50193">
    <property type="entry name" value="Ribosomal protein L14"/>
    <property type="match status" value="1"/>
</dbReference>
<gene>
    <name evidence="5" type="primary">rpl14</name>
</gene>
<dbReference type="InterPro" id="IPR036853">
    <property type="entry name" value="Ribosomal_uL14_sf"/>
</dbReference>
<dbReference type="Gene3D" id="2.40.150.20">
    <property type="entry name" value="Ribosomal protein L14"/>
    <property type="match status" value="1"/>
</dbReference>
<protein>
    <submittedName>
        <fullName evidence="5">Ribosomal protein L14</fullName>
    </submittedName>
</protein>
<keyword evidence="2 4" id="KW-0689">Ribosomal protein</keyword>
<dbReference type="SMART" id="SM01374">
    <property type="entry name" value="Ribosomal_L14"/>
    <property type="match status" value="1"/>
</dbReference>
<keyword evidence="3 4" id="KW-0687">Ribonucleoprotein</keyword>
<sequence length="123" mass="14159">MIGVKTRFFITDNSGGKQAECIKVLKKKYQHASVGDYIVVAIKKVKMRKKMKVKMHDVRFGIIVRTKKNIKRYNGIYVSFEDNAMVLLDKNLNPIGNRINGPLSYEVREKKLMKLILVAPSIF</sequence>
<dbReference type="PANTHER" id="PTHR11761:SF3">
    <property type="entry name" value="LARGE RIBOSOMAL SUBUNIT PROTEIN UL14M"/>
    <property type="match status" value="1"/>
</dbReference>
<dbReference type="GeneID" id="800661"/>
<evidence type="ECO:0000256" key="1">
    <source>
        <dbReference type="ARBA" id="ARBA00010745"/>
    </source>
</evidence>
<evidence type="ECO:0000256" key="2">
    <source>
        <dbReference type="ARBA" id="ARBA00022980"/>
    </source>
</evidence>
<dbReference type="InterPro" id="IPR000218">
    <property type="entry name" value="Ribosomal_uL14"/>
</dbReference>
<reference evidence="5" key="1">
    <citation type="submission" date="2000-07" db="EMBL/GenBank/DDBJ databases">
        <title>The mitochondrial genome of the supposedly primitive protist, Naegleria gruberi.</title>
        <authorList>
            <person name="Burger G."/>
            <person name="Lang B.F."/>
            <person name="Nerad T.A."/>
            <person name="Gray M.W."/>
        </authorList>
    </citation>
    <scope>NUCLEOTIDE SEQUENCE</scope>
</reference>
<comment type="similarity">
    <text evidence="1 4">Belongs to the universal ribosomal protein uL14 family.</text>
</comment>
<evidence type="ECO:0000313" key="5">
    <source>
        <dbReference type="EMBL" id="AAG17802.1"/>
    </source>
</evidence>
<dbReference type="EMBL" id="AF288092">
    <property type="protein sequence ID" value="AAG17802.1"/>
    <property type="molecule type" value="Genomic_DNA"/>
</dbReference>
<dbReference type="GO" id="GO:0005762">
    <property type="term" value="C:mitochondrial large ribosomal subunit"/>
    <property type="evidence" value="ECO:0007669"/>
    <property type="project" value="TreeGrafter"/>
</dbReference>
<organism evidence="5">
    <name type="scientific">Naegleria gruberi</name>
    <name type="common">Amoeba</name>
    <dbReference type="NCBI Taxonomy" id="5762"/>
    <lineage>
        <taxon>Eukaryota</taxon>
        <taxon>Discoba</taxon>
        <taxon>Heterolobosea</taxon>
        <taxon>Tetramitia</taxon>
        <taxon>Eutetramitia</taxon>
        <taxon>Vahlkampfiidae</taxon>
        <taxon>Naegleria</taxon>
    </lineage>
</organism>
<dbReference type="RefSeq" id="NP_066524.1">
    <property type="nucleotide sequence ID" value="NC_002573.1"/>
</dbReference>
<dbReference type="GO" id="GO:0003735">
    <property type="term" value="F:structural constituent of ribosome"/>
    <property type="evidence" value="ECO:0007669"/>
    <property type="project" value="InterPro"/>
</dbReference>
<dbReference type="CDD" id="cd00337">
    <property type="entry name" value="Ribosomal_uL14"/>
    <property type="match status" value="1"/>
</dbReference>
<evidence type="ECO:0000256" key="4">
    <source>
        <dbReference type="RuleBase" id="RU003949"/>
    </source>
</evidence>
<geneLocation type="mitochondrion" evidence="5"/>
<evidence type="ECO:0000256" key="3">
    <source>
        <dbReference type="ARBA" id="ARBA00023274"/>
    </source>
</evidence>
<dbReference type="PANTHER" id="PTHR11761">
    <property type="entry name" value="50S/60S RIBOSOMAL PROTEIN L14/L23"/>
    <property type="match status" value="1"/>
</dbReference>